<evidence type="ECO:0000256" key="2">
    <source>
        <dbReference type="ARBA" id="ARBA00008520"/>
    </source>
</evidence>
<dbReference type="STRING" id="1312852.EG19_00960"/>
<accession>A0A062XNK3</accession>
<keyword evidence="3" id="KW-0813">Transport</keyword>
<dbReference type="Pfam" id="PF01547">
    <property type="entry name" value="SBP_bac_1"/>
    <property type="match status" value="1"/>
</dbReference>
<evidence type="ECO:0000256" key="3">
    <source>
        <dbReference type="ARBA" id="ARBA00022448"/>
    </source>
</evidence>
<evidence type="ECO:0000313" key="5">
    <source>
        <dbReference type="EMBL" id="KDA54167.1"/>
    </source>
</evidence>
<evidence type="ECO:0008006" key="7">
    <source>
        <dbReference type="Google" id="ProtNLM"/>
    </source>
</evidence>
<evidence type="ECO:0000256" key="1">
    <source>
        <dbReference type="ARBA" id="ARBA00004418"/>
    </source>
</evidence>
<name>A0A062XNK3_9BACT</name>
<keyword evidence="4" id="KW-0732">Signal</keyword>
<organism evidence="5 6">
    <name type="scientific">Thermoanaerobaculum aquaticum</name>
    <dbReference type="NCBI Taxonomy" id="1312852"/>
    <lineage>
        <taxon>Bacteria</taxon>
        <taxon>Pseudomonadati</taxon>
        <taxon>Acidobacteriota</taxon>
        <taxon>Thermoanaerobaculia</taxon>
        <taxon>Thermoanaerobaculales</taxon>
        <taxon>Thermoanaerobaculaceae</taxon>
        <taxon>Thermoanaerobaculum</taxon>
    </lineage>
</organism>
<dbReference type="RefSeq" id="WP_038048219.1">
    <property type="nucleotide sequence ID" value="NZ_JMFG01000011.1"/>
</dbReference>
<keyword evidence="6" id="KW-1185">Reference proteome</keyword>
<dbReference type="Proteomes" id="UP000027284">
    <property type="component" value="Unassembled WGS sequence"/>
</dbReference>
<reference evidence="5 6" key="1">
    <citation type="submission" date="2014-04" db="EMBL/GenBank/DDBJ databases">
        <title>The Genome Sequence of Thermoanaerobaculum aquaticum MP-01, The First Cultivated Group 23 Acidobacterium.</title>
        <authorList>
            <person name="Stamps B.W."/>
            <person name="Losey N.A."/>
            <person name="Lawson P.A."/>
            <person name="Stevenson B.S."/>
        </authorList>
    </citation>
    <scope>NUCLEOTIDE SEQUENCE [LARGE SCALE GENOMIC DNA]</scope>
    <source>
        <strain evidence="5 6">MP-01</strain>
    </source>
</reference>
<comment type="subcellular location">
    <subcellularLocation>
        <location evidence="1">Periplasm</location>
    </subcellularLocation>
</comment>
<dbReference type="OrthoDB" id="9808332at2"/>
<dbReference type="InterPro" id="IPR006059">
    <property type="entry name" value="SBP"/>
</dbReference>
<gene>
    <name evidence="5" type="ORF">EG19_00960</name>
</gene>
<dbReference type="InterPro" id="IPR050490">
    <property type="entry name" value="Bact_solute-bd_prot1"/>
</dbReference>
<dbReference type="GO" id="GO:0042597">
    <property type="term" value="C:periplasmic space"/>
    <property type="evidence" value="ECO:0007669"/>
    <property type="project" value="UniProtKB-SubCell"/>
</dbReference>
<protein>
    <recommendedName>
        <fullName evidence="7">Extracellular solute-binding protein</fullName>
    </recommendedName>
</protein>
<dbReference type="PROSITE" id="PS51257">
    <property type="entry name" value="PROKAR_LIPOPROTEIN"/>
    <property type="match status" value="1"/>
</dbReference>
<dbReference type="PANTHER" id="PTHR43649">
    <property type="entry name" value="ARABINOSE-BINDING PROTEIN-RELATED"/>
    <property type="match status" value="1"/>
</dbReference>
<evidence type="ECO:0000256" key="4">
    <source>
        <dbReference type="ARBA" id="ARBA00022729"/>
    </source>
</evidence>
<comment type="caution">
    <text evidence="5">The sequence shown here is derived from an EMBL/GenBank/DDBJ whole genome shotgun (WGS) entry which is preliminary data.</text>
</comment>
<sequence length="416" mass="47048">MRSAWLAVALLAAACTGKEDPSVLTFWALGREGEAVGPILQEFERENPGVRVRLQQIPFTAAHEKLLTAIVGRSTPDVAQVGNTWIPELAALKVLEPLDPWLPRFPVLSSKNFFPGIWETNVVEGVVWGIPWYVDTRVLFYRQDLLAAAGFIAPPKTWESWRKAMRALKQKGLCPFAIYLPTDEWAQLVILAMQQGATLVSPKAEPKFSEASFTQALEFYLGLFHEGLAPVLGNAQVGNYYQRFADGWYAMYITGPWNLGEFRRRMPPSVSWSTAPLPAPQENAYPGVSLAGGSSLVVFRRSSKKELAVRLLAYLSQPPVQRRFFQETGDLPSQLAAWEYPELHQDPQAQAFWQQLHRVRPLPLLPESERLMQRLWEVVESGIRGQASAQQVAQQMDQEASWMLEKRRWLLARRKP</sequence>
<proteinExistence type="inferred from homology"/>
<dbReference type="SUPFAM" id="SSF53850">
    <property type="entry name" value="Periplasmic binding protein-like II"/>
    <property type="match status" value="1"/>
</dbReference>
<dbReference type="EMBL" id="JMFG01000011">
    <property type="protein sequence ID" value="KDA54167.1"/>
    <property type="molecule type" value="Genomic_DNA"/>
</dbReference>
<dbReference type="AlphaFoldDB" id="A0A062XNK3"/>
<comment type="similarity">
    <text evidence="2">Belongs to the bacterial solute-binding protein 1 family.</text>
</comment>
<evidence type="ECO:0000313" key="6">
    <source>
        <dbReference type="Proteomes" id="UP000027284"/>
    </source>
</evidence>
<dbReference type="Gene3D" id="3.40.190.10">
    <property type="entry name" value="Periplasmic binding protein-like II"/>
    <property type="match status" value="2"/>
</dbReference>
<dbReference type="PANTHER" id="PTHR43649:SF34">
    <property type="entry name" value="ABC TRANSPORTER PERIPLASMIC-BINDING PROTEIN YCJN-RELATED"/>
    <property type="match status" value="1"/>
</dbReference>